<keyword evidence="3" id="KW-1185">Reference proteome</keyword>
<dbReference type="AlphaFoldDB" id="A0A8H6XET1"/>
<organism evidence="2 3">
    <name type="scientific">Mycena venus</name>
    <dbReference type="NCBI Taxonomy" id="2733690"/>
    <lineage>
        <taxon>Eukaryota</taxon>
        <taxon>Fungi</taxon>
        <taxon>Dikarya</taxon>
        <taxon>Basidiomycota</taxon>
        <taxon>Agaricomycotina</taxon>
        <taxon>Agaricomycetes</taxon>
        <taxon>Agaricomycetidae</taxon>
        <taxon>Agaricales</taxon>
        <taxon>Marasmiineae</taxon>
        <taxon>Mycenaceae</taxon>
        <taxon>Mycena</taxon>
    </lineage>
</organism>
<evidence type="ECO:0000313" key="2">
    <source>
        <dbReference type="EMBL" id="KAF7339803.1"/>
    </source>
</evidence>
<dbReference type="EMBL" id="JACAZI010000019">
    <property type="protein sequence ID" value="KAF7339803.1"/>
    <property type="molecule type" value="Genomic_DNA"/>
</dbReference>
<evidence type="ECO:0000313" key="3">
    <source>
        <dbReference type="Proteomes" id="UP000620124"/>
    </source>
</evidence>
<reference evidence="2" key="1">
    <citation type="submission" date="2020-05" db="EMBL/GenBank/DDBJ databases">
        <title>Mycena genomes resolve the evolution of fungal bioluminescence.</title>
        <authorList>
            <person name="Tsai I.J."/>
        </authorList>
    </citation>
    <scope>NUCLEOTIDE SEQUENCE</scope>
    <source>
        <strain evidence="2">CCC161011</strain>
    </source>
</reference>
<sequence length="150" mass="15957">MKLSVLLSLAFATAAVRAAVPVGKVINIRDFKRNVLDLAFGSGSELSPIQTLNHKTHTLPQGWIIQAGANGLFTIKNIMSGTFVSFTGAVTGVNPTTAQLQPHVIEPNTGEAVTSWPFQSSTIIGLSTPVTIQSYDPAASQQIFKFPTFS</sequence>
<protein>
    <submittedName>
        <fullName evidence="2">COesterase domain-containing protein</fullName>
    </submittedName>
</protein>
<proteinExistence type="predicted"/>
<gene>
    <name evidence="2" type="ORF">MVEN_01896800</name>
</gene>
<accession>A0A8H6XET1</accession>
<name>A0A8H6XET1_9AGAR</name>
<feature type="signal peptide" evidence="1">
    <location>
        <begin position="1"/>
        <end position="18"/>
    </location>
</feature>
<comment type="caution">
    <text evidence="2">The sequence shown here is derived from an EMBL/GenBank/DDBJ whole genome shotgun (WGS) entry which is preliminary data.</text>
</comment>
<evidence type="ECO:0000256" key="1">
    <source>
        <dbReference type="SAM" id="SignalP"/>
    </source>
</evidence>
<feature type="chain" id="PRO_5034695209" evidence="1">
    <location>
        <begin position="19"/>
        <end position="150"/>
    </location>
</feature>
<keyword evidence="1" id="KW-0732">Signal</keyword>
<dbReference type="Gene3D" id="2.80.10.50">
    <property type="match status" value="1"/>
</dbReference>
<dbReference type="OrthoDB" id="2931569at2759"/>
<dbReference type="Proteomes" id="UP000620124">
    <property type="component" value="Unassembled WGS sequence"/>
</dbReference>